<dbReference type="AlphaFoldDB" id="A0A8S9ZWE0"/>
<evidence type="ECO:0000313" key="3">
    <source>
        <dbReference type="Proteomes" id="UP000605970"/>
    </source>
</evidence>
<evidence type="ECO:0000256" key="1">
    <source>
        <dbReference type="SAM" id="MobiDB-lite"/>
    </source>
</evidence>
<feature type="compositionally biased region" description="Basic and acidic residues" evidence="1">
    <location>
        <begin position="35"/>
        <end position="46"/>
    </location>
</feature>
<dbReference type="EMBL" id="JABEBT010000018">
    <property type="protein sequence ID" value="KAF7637617.1"/>
    <property type="molecule type" value="Genomic_DNA"/>
</dbReference>
<evidence type="ECO:0000313" key="2">
    <source>
        <dbReference type="EMBL" id="KAF7637617.1"/>
    </source>
</evidence>
<gene>
    <name evidence="2" type="ORF">Mgra_00002874</name>
</gene>
<reference evidence="2" key="1">
    <citation type="journal article" date="2020" name="Ecol. Evol.">
        <title>Genome structure and content of the rice root-knot nematode (Meloidogyne graminicola).</title>
        <authorList>
            <person name="Phan N.T."/>
            <person name="Danchin E.G.J."/>
            <person name="Klopp C."/>
            <person name="Perfus-Barbeoch L."/>
            <person name="Kozlowski D.K."/>
            <person name="Koutsovoulos G.D."/>
            <person name="Lopez-Roques C."/>
            <person name="Bouchez O."/>
            <person name="Zahm M."/>
            <person name="Besnard G."/>
            <person name="Bellafiore S."/>
        </authorList>
    </citation>
    <scope>NUCLEOTIDE SEQUENCE</scope>
    <source>
        <strain evidence="2">VN-18</strain>
    </source>
</reference>
<keyword evidence="3" id="KW-1185">Reference proteome</keyword>
<accession>A0A8S9ZWE0</accession>
<protein>
    <submittedName>
        <fullName evidence="2">Uncharacterized protein</fullName>
    </submittedName>
</protein>
<name>A0A8S9ZWE0_9BILA</name>
<feature type="region of interest" description="Disordered" evidence="1">
    <location>
        <begin position="1"/>
        <end position="85"/>
    </location>
</feature>
<proteinExistence type="predicted"/>
<feature type="compositionally biased region" description="Polar residues" evidence="1">
    <location>
        <begin position="11"/>
        <end position="22"/>
    </location>
</feature>
<organism evidence="2 3">
    <name type="scientific">Meloidogyne graminicola</name>
    <dbReference type="NCBI Taxonomy" id="189291"/>
    <lineage>
        <taxon>Eukaryota</taxon>
        <taxon>Metazoa</taxon>
        <taxon>Ecdysozoa</taxon>
        <taxon>Nematoda</taxon>
        <taxon>Chromadorea</taxon>
        <taxon>Rhabditida</taxon>
        <taxon>Tylenchina</taxon>
        <taxon>Tylenchomorpha</taxon>
        <taxon>Tylenchoidea</taxon>
        <taxon>Meloidogynidae</taxon>
        <taxon>Meloidogyninae</taxon>
        <taxon>Meloidogyne</taxon>
    </lineage>
</organism>
<comment type="caution">
    <text evidence="2">The sequence shown here is derived from an EMBL/GenBank/DDBJ whole genome shotgun (WGS) entry which is preliminary data.</text>
</comment>
<sequence>MYFRKGKSSNERPNNFNDGFSSDNKKHDQKRKEKYIKLREKFEKKNKGNASTSKKYKEEHSNESNHSIVSAHHFTPRRPHSTSFDLRNEEIPILGKQITLEPEFEFHNDDEQSEYFDLPNESEKPILDRYLEDALKMKFQRIP</sequence>
<dbReference type="Proteomes" id="UP000605970">
    <property type="component" value="Unassembled WGS sequence"/>
</dbReference>